<reference evidence="1" key="1">
    <citation type="submission" date="2020-03" db="EMBL/GenBank/DDBJ databases">
        <authorList>
            <person name="Weist P."/>
        </authorList>
    </citation>
    <scope>NUCLEOTIDE SEQUENCE</scope>
</reference>
<organism evidence="1 2">
    <name type="scientific">Pleuronectes platessa</name>
    <name type="common">European plaice</name>
    <dbReference type="NCBI Taxonomy" id="8262"/>
    <lineage>
        <taxon>Eukaryota</taxon>
        <taxon>Metazoa</taxon>
        <taxon>Chordata</taxon>
        <taxon>Craniata</taxon>
        <taxon>Vertebrata</taxon>
        <taxon>Euteleostomi</taxon>
        <taxon>Actinopterygii</taxon>
        <taxon>Neopterygii</taxon>
        <taxon>Teleostei</taxon>
        <taxon>Neoteleostei</taxon>
        <taxon>Acanthomorphata</taxon>
        <taxon>Carangaria</taxon>
        <taxon>Pleuronectiformes</taxon>
        <taxon>Pleuronectoidei</taxon>
        <taxon>Pleuronectidae</taxon>
        <taxon>Pleuronectes</taxon>
    </lineage>
</organism>
<dbReference type="EMBL" id="CADEAL010003939">
    <property type="protein sequence ID" value="CAB1447219.1"/>
    <property type="molecule type" value="Genomic_DNA"/>
</dbReference>
<sequence>MGRGGGLARADFLVKELPVPNTSLFECVAFTLARPHLPPPKTIPPNIIDDLLVAHYYTALTLSLESLTPLKTQTVSYTRPAPWFTAELQVMKASDPQLEWLYKRSGLTVHL</sequence>
<evidence type="ECO:0000313" key="2">
    <source>
        <dbReference type="Proteomes" id="UP001153269"/>
    </source>
</evidence>
<name>A0A9N7Z379_PLEPL</name>
<dbReference type="Proteomes" id="UP001153269">
    <property type="component" value="Unassembled WGS sequence"/>
</dbReference>
<evidence type="ECO:0000313" key="1">
    <source>
        <dbReference type="EMBL" id="CAB1447219.1"/>
    </source>
</evidence>
<gene>
    <name evidence="1" type="ORF">PLEPLA_LOCUS34913</name>
</gene>
<keyword evidence="2" id="KW-1185">Reference proteome</keyword>
<protein>
    <submittedName>
        <fullName evidence="1">Uncharacterized protein</fullName>
    </submittedName>
</protein>
<comment type="caution">
    <text evidence="1">The sequence shown here is derived from an EMBL/GenBank/DDBJ whole genome shotgun (WGS) entry which is preliminary data.</text>
</comment>
<proteinExistence type="predicted"/>
<accession>A0A9N7Z379</accession>
<dbReference type="AlphaFoldDB" id="A0A9N7Z379"/>